<keyword evidence="1" id="KW-0813">Transport</keyword>
<organism evidence="5 6">
    <name type="scientific">Clostridium acidisoli DSM 12555</name>
    <dbReference type="NCBI Taxonomy" id="1121291"/>
    <lineage>
        <taxon>Bacteria</taxon>
        <taxon>Bacillati</taxon>
        <taxon>Bacillota</taxon>
        <taxon>Clostridia</taxon>
        <taxon>Eubacteriales</taxon>
        <taxon>Clostridiaceae</taxon>
        <taxon>Clostridium</taxon>
    </lineage>
</organism>
<feature type="domain" description="ABC transporter" evidence="4">
    <location>
        <begin position="2"/>
        <end position="247"/>
    </location>
</feature>
<evidence type="ECO:0000313" key="5">
    <source>
        <dbReference type="EMBL" id="SMC16009.1"/>
    </source>
</evidence>
<dbReference type="Pfam" id="PF00005">
    <property type="entry name" value="ABC_tran"/>
    <property type="match status" value="1"/>
</dbReference>
<accession>A0A1W1WWB1</accession>
<dbReference type="InterPro" id="IPR017871">
    <property type="entry name" value="ABC_transporter-like_CS"/>
</dbReference>
<dbReference type="InterPro" id="IPR027417">
    <property type="entry name" value="P-loop_NTPase"/>
</dbReference>
<dbReference type="Gene3D" id="3.40.50.300">
    <property type="entry name" value="P-loop containing nucleotide triphosphate hydrolases"/>
    <property type="match status" value="1"/>
</dbReference>
<dbReference type="PANTHER" id="PTHR42711:SF18">
    <property type="entry name" value="ABC TRANSPORTER, ATP-BINDING PROTEIN"/>
    <property type="match status" value="1"/>
</dbReference>
<dbReference type="PROSITE" id="PS00211">
    <property type="entry name" value="ABC_TRANSPORTER_1"/>
    <property type="match status" value="1"/>
</dbReference>
<sequence length="324" mass="36750">MIKVKNLKKIYETKLRKGFFKSEKTHLEAVKNISMEIEKGKIVGLLGINGAGKTTTIKMLSTLLLPTSGSIDVDGIDAIKNPMIVKKRINMVAGGERMIYWRLTGRENLWYYGQIYGIENKILSRRIDELLRLVGITEKQDTPVENYSKGMKQRLQIARGLINNPDYIFMDEPTLGLDALIAKELRSHVKKIACEEGKGILLTSHYMEEIEELCDYVYILNKGEIIEKGTPKQLATLGLKNKTIYLKVEEGFSIYEKLCSACSIEDKSVIIKQDNSKNVFTITSALDLNLTLSKFCMSNNVPIIKLYEEEPKLEDAIIRFAKEA</sequence>
<evidence type="ECO:0000313" key="6">
    <source>
        <dbReference type="Proteomes" id="UP000192468"/>
    </source>
</evidence>
<dbReference type="InterPro" id="IPR003439">
    <property type="entry name" value="ABC_transporter-like_ATP-bd"/>
</dbReference>
<dbReference type="OrthoDB" id="9804819at2"/>
<dbReference type="RefSeq" id="WP_084113241.1">
    <property type="nucleotide sequence ID" value="NZ_FWXH01000002.1"/>
</dbReference>
<dbReference type="InterPro" id="IPR003593">
    <property type="entry name" value="AAA+_ATPase"/>
</dbReference>
<dbReference type="AlphaFoldDB" id="A0A1W1WWB1"/>
<dbReference type="Proteomes" id="UP000192468">
    <property type="component" value="Unassembled WGS sequence"/>
</dbReference>
<evidence type="ECO:0000256" key="3">
    <source>
        <dbReference type="ARBA" id="ARBA00022840"/>
    </source>
</evidence>
<dbReference type="PROSITE" id="PS50893">
    <property type="entry name" value="ABC_TRANSPORTER_2"/>
    <property type="match status" value="1"/>
</dbReference>
<evidence type="ECO:0000256" key="1">
    <source>
        <dbReference type="ARBA" id="ARBA00022448"/>
    </source>
</evidence>
<keyword evidence="3 5" id="KW-0067">ATP-binding</keyword>
<dbReference type="GO" id="GO:0005524">
    <property type="term" value="F:ATP binding"/>
    <property type="evidence" value="ECO:0007669"/>
    <property type="project" value="UniProtKB-KW"/>
</dbReference>
<dbReference type="GO" id="GO:0016887">
    <property type="term" value="F:ATP hydrolysis activity"/>
    <property type="evidence" value="ECO:0007669"/>
    <property type="project" value="InterPro"/>
</dbReference>
<dbReference type="EMBL" id="FWXH01000002">
    <property type="protein sequence ID" value="SMC16009.1"/>
    <property type="molecule type" value="Genomic_DNA"/>
</dbReference>
<protein>
    <submittedName>
        <fullName evidence="5">ABC-2 type transport system ATP-binding protein</fullName>
    </submittedName>
</protein>
<dbReference type="InterPro" id="IPR050763">
    <property type="entry name" value="ABC_transporter_ATP-binding"/>
</dbReference>
<gene>
    <name evidence="5" type="ORF">SAMN02745134_00008</name>
</gene>
<reference evidence="5 6" key="1">
    <citation type="submission" date="2017-04" db="EMBL/GenBank/DDBJ databases">
        <authorList>
            <person name="Afonso C.L."/>
            <person name="Miller P.J."/>
            <person name="Scott M.A."/>
            <person name="Spackman E."/>
            <person name="Goraichik I."/>
            <person name="Dimitrov K.M."/>
            <person name="Suarez D.L."/>
            <person name="Swayne D.E."/>
        </authorList>
    </citation>
    <scope>NUCLEOTIDE SEQUENCE [LARGE SCALE GENOMIC DNA]</scope>
    <source>
        <strain evidence="5 6">DSM 12555</strain>
    </source>
</reference>
<dbReference type="STRING" id="1121291.SAMN02745134_00008"/>
<dbReference type="PANTHER" id="PTHR42711">
    <property type="entry name" value="ABC TRANSPORTER ATP-BINDING PROTEIN"/>
    <property type="match status" value="1"/>
</dbReference>
<keyword evidence="2" id="KW-0547">Nucleotide-binding</keyword>
<name>A0A1W1WWB1_9CLOT</name>
<dbReference type="SUPFAM" id="SSF52540">
    <property type="entry name" value="P-loop containing nucleoside triphosphate hydrolases"/>
    <property type="match status" value="1"/>
</dbReference>
<proteinExistence type="predicted"/>
<evidence type="ECO:0000259" key="4">
    <source>
        <dbReference type="PROSITE" id="PS50893"/>
    </source>
</evidence>
<keyword evidence="6" id="KW-1185">Reference proteome</keyword>
<evidence type="ECO:0000256" key="2">
    <source>
        <dbReference type="ARBA" id="ARBA00022741"/>
    </source>
</evidence>
<dbReference type="SMART" id="SM00382">
    <property type="entry name" value="AAA"/>
    <property type="match status" value="1"/>
</dbReference>